<evidence type="ECO:0000259" key="12">
    <source>
        <dbReference type="Pfam" id="PF02749"/>
    </source>
</evidence>
<comment type="similarity">
    <text evidence="3 9">Belongs to the NadC/ModD family.</text>
</comment>
<dbReference type="RefSeq" id="WP_196818096.1">
    <property type="nucleotide sequence ID" value="NZ_CP012850.1"/>
</dbReference>
<dbReference type="InterPro" id="IPR027277">
    <property type="entry name" value="NadC/ModD"/>
</dbReference>
<evidence type="ECO:0000256" key="10">
    <source>
        <dbReference type="SAM" id="MobiDB-lite"/>
    </source>
</evidence>
<evidence type="ECO:0000256" key="2">
    <source>
        <dbReference type="ARBA" id="ARBA00004893"/>
    </source>
</evidence>
<feature type="compositionally biased region" description="Polar residues" evidence="10">
    <location>
        <begin position="1"/>
        <end position="14"/>
    </location>
</feature>
<keyword evidence="14" id="KW-1185">Reference proteome</keyword>
<comment type="subunit">
    <text evidence="4 9">Hexamer formed by 3 homodimers.</text>
</comment>
<evidence type="ECO:0000256" key="3">
    <source>
        <dbReference type="ARBA" id="ARBA00009400"/>
    </source>
</evidence>
<dbReference type="Pfam" id="PF01729">
    <property type="entry name" value="QRPTase_C"/>
    <property type="match status" value="1"/>
</dbReference>
<dbReference type="GeneID" id="60421521"/>
<feature type="domain" description="Quinolinate phosphoribosyl transferase N-terminal" evidence="12">
    <location>
        <begin position="60"/>
        <end position="146"/>
    </location>
</feature>
<dbReference type="NCBIfam" id="TIGR00078">
    <property type="entry name" value="nadC"/>
    <property type="match status" value="1"/>
</dbReference>
<dbReference type="InterPro" id="IPR022412">
    <property type="entry name" value="Quinolinate_PRibosylTrfase_N"/>
</dbReference>
<dbReference type="SUPFAM" id="SSF51690">
    <property type="entry name" value="Nicotinate/Quinolinate PRTase C-terminal domain-like"/>
    <property type="match status" value="1"/>
</dbReference>
<evidence type="ECO:0000313" key="13">
    <source>
        <dbReference type="EMBL" id="ALI35670.1"/>
    </source>
</evidence>
<dbReference type="CDD" id="cd01572">
    <property type="entry name" value="QPRTase"/>
    <property type="match status" value="1"/>
</dbReference>
<dbReference type="FunFam" id="3.90.1170.20:FF:000001">
    <property type="entry name" value="Nicotinate-nucleotide diphosphorylase (Carboxylating)"/>
    <property type="match status" value="1"/>
</dbReference>
<dbReference type="Proteomes" id="UP000058925">
    <property type="component" value="Chromosome"/>
</dbReference>
<feature type="region of interest" description="Disordered" evidence="10">
    <location>
        <begin position="1"/>
        <end position="32"/>
    </location>
</feature>
<comment type="function">
    <text evidence="1 9">Involved in the catabolism of quinolinic acid (QA).</text>
</comment>
<dbReference type="PANTHER" id="PTHR32179:SF3">
    <property type="entry name" value="NICOTINATE-NUCLEOTIDE PYROPHOSPHORYLASE [CARBOXYLATING]"/>
    <property type="match status" value="1"/>
</dbReference>
<dbReference type="UniPathway" id="UPA00253">
    <property type="reaction ID" value="UER00331"/>
</dbReference>
<comment type="pathway">
    <text evidence="2 9">Cofactor biosynthesis; NAD(+) biosynthesis; nicotinate D-ribonucleotide from quinolinate: step 1/1.</text>
</comment>
<keyword evidence="6 9" id="KW-0328">Glycosyltransferase</keyword>
<evidence type="ECO:0000256" key="7">
    <source>
        <dbReference type="ARBA" id="ARBA00022679"/>
    </source>
</evidence>
<proteinExistence type="inferred from homology"/>
<dbReference type="PIRSF" id="PIRSF006250">
    <property type="entry name" value="NadC_ModD"/>
    <property type="match status" value="1"/>
</dbReference>
<organism evidence="13 14">
    <name type="scientific">Candidatus Nitrosocosmicus oleophilus</name>
    <dbReference type="NCBI Taxonomy" id="1353260"/>
    <lineage>
        <taxon>Archaea</taxon>
        <taxon>Nitrososphaerota</taxon>
        <taxon>Nitrososphaeria</taxon>
        <taxon>Nitrososphaerales</taxon>
        <taxon>Nitrososphaeraceae</taxon>
        <taxon>Candidatus Nitrosocosmicus</taxon>
    </lineage>
</organism>
<protein>
    <recommendedName>
        <fullName evidence="9">Nicotinate-nucleotide pyrophosphorylase [carboxylating]</fullName>
        <ecNumber evidence="9">2.4.2.19</ecNumber>
    </recommendedName>
    <alternativeName>
        <fullName evidence="9">Quinolinate phosphoribosyltransferase [decarboxylating]</fullName>
    </alternativeName>
</protein>
<dbReference type="InterPro" id="IPR013785">
    <property type="entry name" value="Aldolase_TIM"/>
</dbReference>
<keyword evidence="5 9" id="KW-0662">Pyridine nucleotide biosynthesis</keyword>
<evidence type="ECO:0000259" key="11">
    <source>
        <dbReference type="Pfam" id="PF01729"/>
    </source>
</evidence>
<evidence type="ECO:0000256" key="8">
    <source>
        <dbReference type="ARBA" id="ARBA00047445"/>
    </source>
</evidence>
<dbReference type="GO" id="GO:0034213">
    <property type="term" value="P:quinolinate catabolic process"/>
    <property type="evidence" value="ECO:0007669"/>
    <property type="project" value="TreeGrafter"/>
</dbReference>
<dbReference type="GO" id="GO:0005737">
    <property type="term" value="C:cytoplasm"/>
    <property type="evidence" value="ECO:0007669"/>
    <property type="project" value="TreeGrafter"/>
</dbReference>
<sequence length="323" mass="35406">MKNYNNFYNSNSTHLNRRNGQGPEEKHDEDHEEFSYPFQSEVEKRATLAGFLNEDIGTGDITSNLLIPEDATSKGTIVCKNTGNNIIVSGLSEAKIIFDICGCEATLLVEDGSKIAKGMDVLAVEGSSRSILKGERTALNLLMRMSGISTHTNHFIEKLGELSKTVRISSTRKTVPGLRYFDKKAVVIGGGISHRVRLDQLILIKDNHIAVVGSVKKAIEKAKSVYGDKRKIECEVNDFGGIVEAIKSGADIVMLDNFKPEDVKDSLDKIRKLGLRDKIIIEVSGGINLDNIYDYAIAKPDVISIGSLTHSVQAIDFSLEIPV</sequence>
<dbReference type="GO" id="GO:0009435">
    <property type="term" value="P:NAD+ biosynthetic process"/>
    <property type="evidence" value="ECO:0007669"/>
    <property type="project" value="UniProtKB-UniPathway"/>
</dbReference>
<keyword evidence="7 9" id="KW-0808">Transferase</keyword>
<evidence type="ECO:0000256" key="5">
    <source>
        <dbReference type="ARBA" id="ARBA00022642"/>
    </source>
</evidence>
<dbReference type="PANTHER" id="PTHR32179">
    <property type="entry name" value="NICOTINATE-NUCLEOTIDE PYROPHOSPHORYLASE [CARBOXYLATING]"/>
    <property type="match status" value="1"/>
</dbReference>
<dbReference type="InterPro" id="IPR002638">
    <property type="entry name" value="Quinolinate_PRibosylTrfase_C"/>
</dbReference>
<name>A0A654LXY7_9ARCH</name>
<evidence type="ECO:0000256" key="1">
    <source>
        <dbReference type="ARBA" id="ARBA00003237"/>
    </source>
</evidence>
<reference evidence="14" key="1">
    <citation type="submission" date="2015-10" db="EMBL/GenBank/DDBJ databases">
        <title>Niche specialization of a soil ammonia-oxidizing archaeon, Candidatus Nitrosocosmicus oleophilus.</title>
        <authorList>
            <person name="Jung M.-Y."/>
            <person name="Rhee S.-K."/>
        </authorList>
    </citation>
    <scope>NUCLEOTIDE SEQUENCE [LARGE SCALE GENOMIC DNA]</scope>
    <source>
        <strain evidence="14">MY3</strain>
    </source>
</reference>
<comment type="catalytic activity">
    <reaction evidence="8 9">
        <text>nicotinate beta-D-ribonucleotide + CO2 + diphosphate = quinolinate + 5-phospho-alpha-D-ribose 1-diphosphate + 2 H(+)</text>
        <dbReference type="Rhea" id="RHEA:12733"/>
        <dbReference type="ChEBI" id="CHEBI:15378"/>
        <dbReference type="ChEBI" id="CHEBI:16526"/>
        <dbReference type="ChEBI" id="CHEBI:29959"/>
        <dbReference type="ChEBI" id="CHEBI:33019"/>
        <dbReference type="ChEBI" id="CHEBI:57502"/>
        <dbReference type="ChEBI" id="CHEBI:58017"/>
        <dbReference type="EC" id="2.4.2.19"/>
    </reaction>
</comment>
<dbReference type="EMBL" id="CP012850">
    <property type="protein sequence ID" value="ALI35670.1"/>
    <property type="molecule type" value="Genomic_DNA"/>
</dbReference>
<evidence type="ECO:0000313" key="14">
    <source>
        <dbReference type="Proteomes" id="UP000058925"/>
    </source>
</evidence>
<dbReference type="AlphaFoldDB" id="A0A654LXY7"/>
<dbReference type="InterPro" id="IPR036068">
    <property type="entry name" value="Nicotinate_pribotase-like_C"/>
</dbReference>
<evidence type="ECO:0000256" key="9">
    <source>
        <dbReference type="PIRNR" id="PIRNR006250"/>
    </source>
</evidence>
<dbReference type="Gene3D" id="3.90.1170.20">
    <property type="entry name" value="Quinolinate phosphoribosyl transferase, N-terminal domain"/>
    <property type="match status" value="1"/>
</dbReference>
<evidence type="ECO:0000256" key="6">
    <source>
        <dbReference type="ARBA" id="ARBA00022676"/>
    </source>
</evidence>
<dbReference type="EC" id="2.4.2.19" evidence="9"/>
<feature type="domain" description="Quinolinate phosphoribosyl transferase C-terminal" evidence="11">
    <location>
        <begin position="148"/>
        <end position="320"/>
    </location>
</feature>
<dbReference type="InterPro" id="IPR037128">
    <property type="entry name" value="Quinolinate_PRibosylTase_N_sf"/>
</dbReference>
<dbReference type="FunFam" id="3.20.20.70:FF:000030">
    <property type="entry name" value="Nicotinate-nucleotide pyrophosphorylase, carboxylating"/>
    <property type="match status" value="1"/>
</dbReference>
<accession>A0A654LXY7</accession>
<dbReference type="Gene3D" id="3.20.20.70">
    <property type="entry name" value="Aldolase class I"/>
    <property type="match status" value="1"/>
</dbReference>
<evidence type="ECO:0000256" key="4">
    <source>
        <dbReference type="ARBA" id="ARBA00011218"/>
    </source>
</evidence>
<dbReference type="Pfam" id="PF02749">
    <property type="entry name" value="QRPTase_N"/>
    <property type="match status" value="1"/>
</dbReference>
<gene>
    <name evidence="13" type="primary">nadC</name>
    <name evidence="13" type="ORF">NMY3_01466</name>
</gene>
<dbReference type="GO" id="GO:0004514">
    <property type="term" value="F:nicotinate-nucleotide diphosphorylase (carboxylating) activity"/>
    <property type="evidence" value="ECO:0007669"/>
    <property type="project" value="UniProtKB-EC"/>
</dbReference>
<dbReference type="InterPro" id="IPR004393">
    <property type="entry name" value="NadC"/>
</dbReference>
<dbReference type="OrthoDB" id="115072at2157"/>
<dbReference type="SUPFAM" id="SSF54675">
    <property type="entry name" value="Nicotinate/Quinolinate PRTase N-terminal domain-like"/>
    <property type="match status" value="1"/>
</dbReference>
<dbReference type="KEGG" id="taa:NMY3_01466"/>